<organism evidence="2 3">
    <name type="scientific">Laodelphax striatellus</name>
    <name type="common">Small brown planthopper</name>
    <name type="synonym">Delphax striatella</name>
    <dbReference type="NCBI Taxonomy" id="195883"/>
    <lineage>
        <taxon>Eukaryota</taxon>
        <taxon>Metazoa</taxon>
        <taxon>Ecdysozoa</taxon>
        <taxon>Arthropoda</taxon>
        <taxon>Hexapoda</taxon>
        <taxon>Insecta</taxon>
        <taxon>Pterygota</taxon>
        <taxon>Neoptera</taxon>
        <taxon>Paraneoptera</taxon>
        <taxon>Hemiptera</taxon>
        <taxon>Auchenorrhyncha</taxon>
        <taxon>Fulgoroidea</taxon>
        <taxon>Delphacidae</taxon>
        <taxon>Criomorphinae</taxon>
        <taxon>Laodelphax</taxon>
    </lineage>
</organism>
<dbReference type="SUPFAM" id="SSF53850">
    <property type="entry name" value="Periplasmic binding protein-like II"/>
    <property type="match status" value="1"/>
</dbReference>
<evidence type="ECO:0000313" key="2">
    <source>
        <dbReference type="EMBL" id="RZF48281.1"/>
    </source>
</evidence>
<feature type="compositionally biased region" description="Polar residues" evidence="1">
    <location>
        <begin position="1"/>
        <end position="13"/>
    </location>
</feature>
<dbReference type="AlphaFoldDB" id="A0A482XTQ5"/>
<dbReference type="Gene3D" id="3.40.190.10">
    <property type="entry name" value="Periplasmic binding protein-like II"/>
    <property type="match status" value="2"/>
</dbReference>
<dbReference type="EMBL" id="QKKF02002619">
    <property type="protein sequence ID" value="RZF48281.1"/>
    <property type="molecule type" value="Genomic_DNA"/>
</dbReference>
<comment type="caution">
    <text evidence="2">The sequence shown here is derived from an EMBL/GenBank/DDBJ whole genome shotgun (WGS) entry which is preliminary data.</text>
</comment>
<dbReference type="STRING" id="195883.A0A482XTQ5"/>
<reference evidence="2 3" key="1">
    <citation type="journal article" date="2017" name="Gigascience">
        <title>Genome sequence of the small brown planthopper, Laodelphax striatellus.</title>
        <authorList>
            <person name="Zhu J."/>
            <person name="Jiang F."/>
            <person name="Wang X."/>
            <person name="Yang P."/>
            <person name="Bao Y."/>
            <person name="Zhao W."/>
            <person name="Wang W."/>
            <person name="Lu H."/>
            <person name="Wang Q."/>
            <person name="Cui N."/>
            <person name="Li J."/>
            <person name="Chen X."/>
            <person name="Luo L."/>
            <person name="Yu J."/>
            <person name="Kang L."/>
            <person name="Cui F."/>
        </authorList>
    </citation>
    <scope>NUCLEOTIDE SEQUENCE [LARGE SCALE GENOMIC DNA]</scope>
    <source>
        <strain evidence="2">Lst14</strain>
    </source>
</reference>
<evidence type="ECO:0000256" key="1">
    <source>
        <dbReference type="SAM" id="MobiDB-lite"/>
    </source>
</evidence>
<protein>
    <submittedName>
        <fullName evidence="2">Uncharacterized protein</fullName>
    </submittedName>
</protein>
<dbReference type="SMR" id="A0A482XTQ5"/>
<name>A0A482XTQ5_LAOST</name>
<proteinExistence type="predicted"/>
<dbReference type="Proteomes" id="UP000291343">
    <property type="component" value="Unassembled WGS sequence"/>
</dbReference>
<evidence type="ECO:0000313" key="3">
    <source>
        <dbReference type="Proteomes" id="UP000291343"/>
    </source>
</evidence>
<dbReference type="InParanoid" id="A0A482XTQ5"/>
<feature type="region of interest" description="Disordered" evidence="1">
    <location>
        <begin position="1"/>
        <end position="24"/>
    </location>
</feature>
<keyword evidence="3" id="KW-1185">Reference proteome</keyword>
<sequence length="113" mass="12644">MEENPSVMTSSNEEGVRRVNDPDEDYAFLMESTSIEYEEERKCELSQIRGLLDNKGYGIVMRKMHKMWMNIITYNNHEPPSAVGVGTVTEGTPHYSNATPSNPTICTNLGSAV</sequence>
<dbReference type="OrthoDB" id="5984008at2759"/>
<gene>
    <name evidence="2" type="ORF">LSTR_LSTR006248</name>
</gene>
<accession>A0A482XTQ5</accession>